<dbReference type="RefSeq" id="WP_421115101.1">
    <property type="nucleotide sequence ID" value="NZ_CP132459.1"/>
</dbReference>
<feature type="domain" description="Transposase IS200-like" evidence="1">
    <location>
        <begin position="12"/>
        <end position="42"/>
    </location>
</feature>
<dbReference type="SUPFAM" id="SSF143422">
    <property type="entry name" value="Transposase IS200-like"/>
    <property type="match status" value="1"/>
</dbReference>
<dbReference type="Proteomes" id="UP001305787">
    <property type="component" value="Plasmid lp17"/>
</dbReference>
<accession>A0ABZ3JCZ5</accession>
<reference evidence="2" key="1">
    <citation type="submission" date="2023-07" db="EMBL/GenBank/DDBJ databases">
        <title>Genome sequencing of multiple Borrelia sensu lato isolates.</title>
        <authorList>
            <person name="Mongodin E.F."/>
            <person name="Rudenko N."/>
            <person name="Fraser C.M."/>
            <person name="Schutzer S."/>
            <person name="Luft B."/>
            <person name="Morgan R."/>
            <person name="Chastens S."/>
            <person name="Qiu W."/>
        </authorList>
    </citation>
    <scope>NUCLEOTIDE SEQUENCE [LARGE SCALE GENOMIC DNA]</scope>
    <source>
        <strain evidence="2">21038</strain>
    </source>
</reference>
<organism evidence="2 3">
    <name type="scientific">Borrelia andersonii</name>
    <name type="common">Borreliella andersonii</name>
    <dbReference type="NCBI Taxonomy" id="42109"/>
    <lineage>
        <taxon>Bacteria</taxon>
        <taxon>Pseudomonadati</taxon>
        <taxon>Spirochaetota</taxon>
        <taxon>Spirochaetia</taxon>
        <taxon>Spirochaetales</taxon>
        <taxon>Borreliaceae</taxon>
        <taxon>Borreliella</taxon>
    </lineage>
</organism>
<keyword evidence="2" id="KW-0614">Plasmid</keyword>
<protein>
    <submittedName>
        <fullName evidence="2">Transposase</fullName>
    </submittedName>
</protein>
<evidence type="ECO:0000313" key="2">
    <source>
        <dbReference type="EMBL" id="XOU13216.1"/>
    </source>
</evidence>
<gene>
    <name evidence="2" type="ORF">QIA45_04815</name>
</gene>
<evidence type="ECO:0000313" key="3">
    <source>
        <dbReference type="Proteomes" id="UP001305787"/>
    </source>
</evidence>
<dbReference type="Pfam" id="PF01797">
    <property type="entry name" value="Y1_Tnp"/>
    <property type="match status" value="1"/>
</dbReference>
<dbReference type="InterPro" id="IPR002686">
    <property type="entry name" value="Transposase_17"/>
</dbReference>
<sequence>MTYSLYKRTRDEFNYDKDHIHLLIKFIPKIQTSKFTNNLKLKLLYAPFSTEEAYILDAQKAYSESK</sequence>
<geneLocation type="plasmid" evidence="2 3">
    <name>lp17</name>
</geneLocation>
<name>A0ABZ3JCZ5_BORAD</name>
<dbReference type="EMBL" id="CP132459">
    <property type="protein sequence ID" value="XOU13216.1"/>
    <property type="molecule type" value="Genomic_DNA"/>
</dbReference>
<keyword evidence="3" id="KW-1185">Reference proteome</keyword>
<dbReference type="InterPro" id="IPR036515">
    <property type="entry name" value="Transposase_17_sf"/>
</dbReference>
<evidence type="ECO:0000259" key="1">
    <source>
        <dbReference type="Pfam" id="PF01797"/>
    </source>
</evidence>
<proteinExistence type="predicted"/>